<organism evidence="3 4">
    <name type="scientific">Roseomonas gilardii</name>
    <dbReference type="NCBI Taxonomy" id="257708"/>
    <lineage>
        <taxon>Bacteria</taxon>
        <taxon>Pseudomonadati</taxon>
        <taxon>Pseudomonadota</taxon>
        <taxon>Alphaproteobacteria</taxon>
        <taxon>Acetobacterales</taxon>
        <taxon>Roseomonadaceae</taxon>
        <taxon>Roseomonas</taxon>
    </lineage>
</organism>
<evidence type="ECO:0000256" key="1">
    <source>
        <dbReference type="SAM" id="MobiDB-lite"/>
    </source>
</evidence>
<sequence>MAGPAPGSLVVEVMPWVALLASLLMLGGAWVGLTTVRDLLLDGLRTEARVIAQGMAGQVQQVLRSADNALSLLQSSLSSRDPPPDDAALRRMMGCCEMLPGDLGVFLRDPQGMVIASTLRTPDLERALGTLSPPQAPSPVPPRPPRRPSWPLPRPPPPLGACPGSSPCRRTGRPDPSSCCALLPVLASTGRG</sequence>
<keyword evidence="2" id="KW-1133">Transmembrane helix</keyword>
<accession>A0A1L7AFV8</accession>
<dbReference type="RefSeq" id="WP_075798508.1">
    <property type="nucleotide sequence ID" value="NZ_CP015583.1"/>
</dbReference>
<keyword evidence="2" id="KW-0472">Membrane</keyword>
<dbReference type="Proteomes" id="UP000185494">
    <property type="component" value="Chromosome 1"/>
</dbReference>
<evidence type="ECO:0000313" key="4">
    <source>
        <dbReference type="Proteomes" id="UP000185494"/>
    </source>
</evidence>
<gene>
    <name evidence="3" type="ORF">RGI145_11795</name>
</gene>
<evidence type="ECO:0000256" key="2">
    <source>
        <dbReference type="SAM" id="Phobius"/>
    </source>
</evidence>
<keyword evidence="2" id="KW-0812">Transmembrane</keyword>
<dbReference type="AlphaFoldDB" id="A0A1L7AFV8"/>
<feature type="compositionally biased region" description="Pro residues" evidence="1">
    <location>
        <begin position="134"/>
        <end position="160"/>
    </location>
</feature>
<reference evidence="3 4" key="1">
    <citation type="submission" date="2016-05" db="EMBL/GenBank/DDBJ databases">
        <title>Complete Genome and Methylome Analysis of Psychrotrophic Bacterial Isolates from Antarctic Lake Untersee.</title>
        <authorList>
            <person name="Fomenkov A."/>
            <person name="Akimov V.N."/>
            <person name="Vasilyeva L.V."/>
            <person name="Andersen D."/>
            <person name="Vincze T."/>
            <person name="Roberts R.J."/>
        </authorList>
    </citation>
    <scope>NUCLEOTIDE SEQUENCE [LARGE SCALE GENOMIC DNA]</scope>
    <source>
        <strain evidence="3 4">U14-5</strain>
    </source>
</reference>
<dbReference type="STRING" id="257708.RGI145_11795"/>
<feature type="transmembrane region" description="Helical" evidence="2">
    <location>
        <begin position="16"/>
        <end position="36"/>
    </location>
</feature>
<dbReference type="EMBL" id="CP015583">
    <property type="protein sequence ID" value="APT57684.1"/>
    <property type="molecule type" value="Genomic_DNA"/>
</dbReference>
<protein>
    <submittedName>
        <fullName evidence="3">Uncharacterized protein</fullName>
    </submittedName>
</protein>
<evidence type="ECO:0000313" key="3">
    <source>
        <dbReference type="EMBL" id="APT57684.1"/>
    </source>
</evidence>
<dbReference type="Gene3D" id="3.30.450.20">
    <property type="entry name" value="PAS domain"/>
    <property type="match status" value="1"/>
</dbReference>
<proteinExistence type="predicted"/>
<feature type="region of interest" description="Disordered" evidence="1">
    <location>
        <begin position="127"/>
        <end position="181"/>
    </location>
</feature>
<dbReference type="KEGG" id="rgi:RGI145_11795"/>
<name>A0A1L7AFV8_9PROT</name>